<keyword evidence="2" id="KW-1185">Reference proteome</keyword>
<organism evidence="1 2">
    <name type="scientific">Actinokineospora guangxiensis</name>
    <dbReference type="NCBI Taxonomy" id="1490288"/>
    <lineage>
        <taxon>Bacteria</taxon>
        <taxon>Bacillati</taxon>
        <taxon>Actinomycetota</taxon>
        <taxon>Actinomycetes</taxon>
        <taxon>Pseudonocardiales</taxon>
        <taxon>Pseudonocardiaceae</taxon>
        <taxon>Actinokineospora</taxon>
    </lineage>
</organism>
<dbReference type="RefSeq" id="WP_378244475.1">
    <property type="nucleotide sequence ID" value="NZ_JBHSKF010000002.1"/>
</dbReference>
<comment type="caution">
    <text evidence="1">The sequence shown here is derived from an EMBL/GenBank/DDBJ whole genome shotgun (WGS) entry which is preliminary data.</text>
</comment>
<proteinExistence type="predicted"/>
<protein>
    <recommendedName>
        <fullName evidence="3">Polyketide cyclase/dehydrase/lipid transport protein</fullName>
    </recommendedName>
</protein>
<dbReference type="Proteomes" id="UP001596157">
    <property type="component" value="Unassembled WGS sequence"/>
</dbReference>
<sequence length="174" mass="18386">MALTASRTVDDAFYDGLSIRTDDTEGVVEVSGPRIPTVTIRRSPDAAVDRFVPIGTRQAGELVMTVAGVAADLRPGKGKLTRASYGVDLVVAGTRYRFAPNSVATSRLVRAGRKVFELSMGDEDGDFLVQWLINRDDTEGADAAIGYALSVAFRTGAMGLFTLLLNGADMAGPG</sequence>
<evidence type="ECO:0000313" key="2">
    <source>
        <dbReference type="Proteomes" id="UP001596157"/>
    </source>
</evidence>
<evidence type="ECO:0008006" key="3">
    <source>
        <dbReference type="Google" id="ProtNLM"/>
    </source>
</evidence>
<accession>A0ABW0EGK6</accession>
<dbReference type="EMBL" id="JBHSKF010000002">
    <property type="protein sequence ID" value="MFC5286494.1"/>
    <property type="molecule type" value="Genomic_DNA"/>
</dbReference>
<name>A0ABW0EGK6_9PSEU</name>
<evidence type="ECO:0000313" key="1">
    <source>
        <dbReference type="EMBL" id="MFC5286494.1"/>
    </source>
</evidence>
<reference evidence="2" key="1">
    <citation type="journal article" date="2019" name="Int. J. Syst. Evol. Microbiol.">
        <title>The Global Catalogue of Microorganisms (GCM) 10K type strain sequencing project: providing services to taxonomists for standard genome sequencing and annotation.</title>
        <authorList>
            <consortium name="The Broad Institute Genomics Platform"/>
            <consortium name="The Broad Institute Genome Sequencing Center for Infectious Disease"/>
            <person name="Wu L."/>
            <person name="Ma J."/>
        </authorList>
    </citation>
    <scope>NUCLEOTIDE SEQUENCE [LARGE SCALE GENOMIC DNA]</scope>
    <source>
        <strain evidence="2">CCUG 59778</strain>
    </source>
</reference>
<gene>
    <name evidence="1" type="ORF">ACFPM7_05475</name>
</gene>